<organism evidence="1 2">
    <name type="scientific">Gemmobacter megaterium</name>
    <dbReference type="NCBI Taxonomy" id="1086013"/>
    <lineage>
        <taxon>Bacteria</taxon>
        <taxon>Pseudomonadati</taxon>
        <taxon>Pseudomonadota</taxon>
        <taxon>Alphaproteobacteria</taxon>
        <taxon>Rhodobacterales</taxon>
        <taxon>Paracoccaceae</taxon>
        <taxon>Gemmobacter</taxon>
    </lineage>
</organism>
<keyword evidence="2" id="KW-1185">Reference proteome</keyword>
<evidence type="ECO:0000313" key="1">
    <source>
        <dbReference type="EMBL" id="SIS67626.1"/>
    </source>
</evidence>
<accession>A0A1N7L1K6</accession>
<dbReference type="STRING" id="1086013.SAMN05421774_101834"/>
<reference evidence="1 2" key="1">
    <citation type="submission" date="2017-01" db="EMBL/GenBank/DDBJ databases">
        <authorList>
            <person name="Mah S.A."/>
            <person name="Swanson W.J."/>
            <person name="Moy G.W."/>
            <person name="Vacquier V.D."/>
        </authorList>
    </citation>
    <scope>NUCLEOTIDE SEQUENCE [LARGE SCALE GENOMIC DNA]</scope>
    <source>
        <strain evidence="1 2">DSM 26375</strain>
    </source>
</reference>
<dbReference type="AlphaFoldDB" id="A0A1N7L1K6"/>
<sequence length="84" mass="9024">MKAIQVTVAVFGLAFLGACKAPETTNRLDSGDLFLVSPYAMSATREDRDLQQSLAAVSMKDGLDPSETLVISDRARQMIAAYAN</sequence>
<name>A0A1N7L1K6_9RHOB</name>
<protein>
    <submittedName>
        <fullName evidence="1">Uncharacterized protein</fullName>
    </submittedName>
</protein>
<dbReference type="EMBL" id="FTOT01000001">
    <property type="protein sequence ID" value="SIS67626.1"/>
    <property type="molecule type" value="Genomic_DNA"/>
</dbReference>
<dbReference type="RefSeq" id="WP_076528928.1">
    <property type="nucleotide sequence ID" value="NZ_BMEH01000001.1"/>
</dbReference>
<dbReference type="Proteomes" id="UP000186141">
    <property type="component" value="Unassembled WGS sequence"/>
</dbReference>
<proteinExistence type="predicted"/>
<gene>
    <name evidence="1" type="ORF">SAMN05421774_101834</name>
</gene>
<dbReference type="PROSITE" id="PS51257">
    <property type="entry name" value="PROKAR_LIPOPROTEIN"/>
    <property type="match status" value="1"/>
</dbReference>
<dbReference type="OrthoDB" id="9854705at2"/>
<evidence type="ECO:0000313" key="2">
    <source>
        <dbReference type="Proteomes" id="UP000186141"/>
    </source>
</evidence>